<dbReference type="EMBL" id="JAFFPU010000056">
    <property type="protein sequence ID" value="MBM9578435.1"/>
    <property type="molecule type" value="Genomic_DNA"/>
</dbReference>
<proteinExistence type="predicted"/>
<feature type="domain" description="MOFRL-associated" evidence="2">
    <location>
        <begin position="23"/>
        <end position="241"/>
    </location>
</feature>
<dbReference type="InterPro" id="IPR025286">
    <property type="entry name" value="MOFRL_assoc_dom"/>
</dbReference>
<dbReference type="RefSeq" id="WP_205280470.1">
    <property type="nucleotide sequence ID" value="NZ_JAFFPU010000056.1"/>
</dbReference>
<name>A0ABS2UHR0_9LEPT</name>
<evidence type="ECO:0000259" key="1">
    <source>
        <dbReference type="Pfam" id="PF05161"/>
    </source>
</evidence>
<dbReference type="Gene3D" id="3.40.50.10180">
    <property type="entry name" value="Glycerate kinase, MOFRL-like N-terminal domain"/>
    <property type="match status" value="1"/>
</dbReference>
<dbReference type="Pfam" id="PF13660">
    <property type="entry name" value="DUF4147"/>
    <property type="match status" value="1"/>
</dbReference>
<reference evidence="3 4" key="1">
    <citation type="submission" date="2021-02" db="EMBL/GenBank/DDBJ databases">
        <title>Leptospira ainlahdjerensis sp. nov., Leptospira ainazelensis sp. nov., Leptospira abararensis sp. nov. and Leptospira chreensis sp. nov., four new species isolated from water sources in Algeria.</title>
        <authorList>
            <person name="Amara Korba A."/>
            <person name="Kainiu M."/>
            <person name="Vincent A.T."/>
            <person name="Mariet J.-F."/>
            <person name="Veyrier F.J."/>
            <person name="Goarant C."/>
            <person name="Picardeau M."/>
        </authorList>
    </citation>
    <scope>NUCLEOTIDE SEQUENCE [LARGE SCALE GENOMIC DNA]</scope>
    <source>
        <strain evidence="3 4">201903070</strain>
    </source>
</reference>
<dbReference type="InterPro" id="IPR007835">
    <property type="entry name" value="MOFRL"/>
</dbReference>
<dbReference type="PANTHER" id="PTHR12227">
    <property type="entry name" value="GLYCERATE KINASE"/>
    <property type="match status" value="1"/>
</dbReference>
<comment type="caution">
    <text evidence="3">The sequence shown here is derived from an EMBL/GenBank/DDBJ whole genome shotgun (WGS) entry which is preliminary data.</text>
</comment>
<evidence type="ECO:0000313" key="4">
    <source>
        <dbReference type="Proteomes" id="UP000724686"/>
    </source>
</evidence>
<organism evidence="3 4">
    <name type="scientific">Leptospira ainlahdjerensis</name>
    <dbReference type="NCBI Taxonomy" id="2810033"/>
    <lineage>
        <taxon>Bacteria</taxon>
        <taxon>Pseudomonadati</taxon>
        <taxon>Spirochaetota</taxon>
        <taxon>Spirochaetia</taxon>
        <taxon>Leptospirales</taxon>
        <taxon>Leptospiraceae</taxon>
        <taxon>Leptospira</taxon>
    </lineage>
</organism>
<feature type="domain" description="MOFRL" evidence="1">
    <location>
        <begin position="323"/>
        <end position="428"/>
    </location>
</feature>
<evidence type="ECO:0000313" key="3">
    <source>
        <dbReference type="EMBL" id="MBM9578435.1"/>
    </source>
</evidence>
<accession>A0ABS2UHR0</accession>
<keyword evidence="4" id="KW-1185">Reference proteome</keyword>
<protein>
    <submittedName>
        <fullName evidence="3">DUF4147 domain-containing protein</fullName>
    </submittedName>
</protein>
<dbReference type="SUPFAM" id="SSF82544">
    <property type="entry name" value="GckA/TtuD-like"/>
    <property type="match status" value="1"/>
</dbReference>
<gene>
    <name evidence="3" type="ORF">JWG45_14895</name>
</gene>
<dbReference type="InterPro" id="IPR038614">
    <property type="entry name" value="GK_N_sf"/>
</dbReference>
<dbReference type="InterPro" id="IPR039760">
    <property type="entry name" value="MOFRL_protein"/>
</dbReference>
<dbReference type="Proteomes" id="UP000724686">
    <property type="component" value="Unassembled WGS sequence"/>
</dbReference>
<dbReference type="Gene3D" id="3.40.1480.10">
    <property type="entry name" value="MOFRL domain"/>
    <property type="match status" value="1"/>
</dbReference>
<dbReference type="Pfam" id="PF05161">
    <property type="entry name" value="MOFRL"/>
    <property type="match status" value="1"/>
</dbReference>
<sequence>MFHLDFLKPPDPKMDSPESILLHLGAKAIQASLPQEAVSKSLRSLSLSGNVILLSIGKAAYPMALAAVEICKDRIQKGLILTKYGHSGKPIPPLKIIEAGHPVPDKNSLLGGEKILELCSDLGPEDTVLLLLSGGGSSLAEVLEGDLTLDDLVFWNQRLLSSGAPIQDVNEIRTLLSSLKGGGLLSRIFPAKSVTLILSDVIGDDLSKVASGPTIPSRVSKDSIFRIFQQYDFVPDAKIEKVLIEKTKIRDTGFNFQFDPNRHKIFCVGNLSLALEVVRKECDNLGIPILFLTSSLSCEAKEAGSFLAEIAKEYSKILNHPLLILCGGETTVTHDGSGKGGRNQELALSFAKRISGLSRTFLFSLATDGTDGPTDAAGALVDGNTWEKIRATTANDADRLLKEHRSYEALQFGDALVRTGPTGTNVNDVQFLWISGKGKE</sequence>
<dbReference type="PANTHER" id="PTHR12227:SF0">
    <property type="entry name" value="GLYCERATE KINASE"/>
    <property type="match status" value="1"/>
</dbReference>
<evidence type="ECO:0000259" key="2">
    <source>
        <dbReference type="Pfam" id="PF13660"/>
    </source>
</evidence>
<dbReference type="InterPro" id="IPR037035">
    <property type="entry name" value="GK-like_C_sf"/>
</dbReference>